<dbReference type="KEGG" id="fox:FOXG_18103"/>
<name>A0A0J9UA04_FUSO4</name>
<reference evidence="2" key="2">
    <citation type="journal article" date="2010" name="Nature">
        <title>Comparative genomics reveals mobile pathogenicity chromosomes in Fusarium.</title>
        <authorList>
            <person name="Ma L.J."/>
            <person name="van der Does H.C."/>
            <person name="Borkovich K.A."/>
            <person name="Coleman J.J."/>
            <person name="Daboussi M.J."/>
            <person name="Di Pietro A."/>
            <person name="Dufresne M."/>
            <person name="Freitag M."/>
            <person name="Grabherr M."/>
            <person name="Henrissat B."/>
            <person name="Houterman P.M."/>
            <person name="Kang S."/>
            <person name="Shim W.B."/>
            <person name="Woloshuk C."/>
            <person name="Xie X."/>
            <person name="Xu J.R."/>
            <person name="Antoniw J."/>
            <person name="Baker S.E."/>
            <person name="Bluhm B.H."/>
            <person name="Breakspear A."/>
            <person name="Brown D.W."/>
            <person name="Butchko R.A."/>
            <person name="Chapman S."/>
            <person name="Coulson R."/>
            <person name="Coutinho P.M."/>
            <person name="Danchin E.G."/>
            <person name="Diener A."/>
            <person name="Gale L.R."/>
            <person name="Gardiner D.M."/>
            <person name="Goff S."/>
            <person name="Hammond-Kosack K.E."/>
            <person name="Hilburn K."/>
            <person name="Hua-Van A."/>
            <person name="Jonkers W."/>
            <person name="Kazan K."/>
            <person name="Kodira C.D."/>
            <person name="Koehrsen M."/>
            <person name="Kumar L."/>
            <person name="Lee Y.H."/>
            <person name="Li L."/>
            <person name="Manners J.M."/>
            <person name="Miranda-Saavedra D."/>
            <person name="Mukherjee M."/>
            <person name="Park G."/>
            <person name="Park J."/>
            <person name="Park S.Y."/>
            <person name="Proctor R.H."/>
            <person name="Regev A."/>
            <person name="Ruiz-Roldan M.C."/>
            <person name="Sain D."/>
            <person name="Sakthikumar S."/>
            <person name="Sykes S."/>
            <person name="Schwartz D.C."/>
            <person name="Turgeon B.G."/>
            <person name="Wapinski I."/>
            <person name="Yoder O."/>
            <person name="Young S."/>
            <person name="Zeng Q."/>
            <person name="Zhou S."/>
            <person name="Galagan J."/>
            <person name="Cuomo C.A."/>
            <person name="Kistler H.C."/>
            <person name="Rep M."/>
        </authorList>
    </citation>
    <scope>NUCLEOTIDE SEQUENCE [LARGE SCALE GENOMIC DNA]</scope>
    <source>
        <strain evidence="2">4287</strain>
    </source>
</reference>
<reference evidence="2" key="1">
    <citation type="submission" date="2007-04" db="EMBL/GenBank/DDBJ databases">
        <authorList>
            <consortium name="The Broad Institute Genome Sequencing Platform"/>
            <person name="Birren B."/>
            <person name="Lander E."/>
            <person name="Galagan J."/>
            <person name="Nusbaum C."/>
            <person name="Devon K."/>
            <person name="Ma L.-J."/>
            <person name="Jaffe D."/>
            <person name="Butler J."/>
            <person name="Alvarez P."/>
            <person name="Gnerre S."/>
            <person name="Grabherr M."/>
            <person name="Kleber M."/>
            <person name="Mauceli E."/>
            <person name="Brockman W."/>
            <person name="MacCallum I.A."/>
            <person name="Young S."/>
            <person name="LaButti K."/>
            <person name="DeCaprio D."/>
            <person name="Crawford M."/>
            <person name="Koehrsen M."/>
            <person name="Engels R."/>
            <person name="Montgomery P."/>
            <person name="Pearson M."/>
            <person name="Howarth C."/>
            <person name="Larson L."/>
            <person name="White J."/>
            <person name="O'Leary S."/>
            <person name="Kodira C."/>
            <person name="Zeng Q."/>
            <person name="Yandava C."/>
            <person name="Alvarado L."/>
            <person name="Kistler C."/>
            <person name="Shim W.-B."/>
            <person name="Kang S."/>
            <person name="Woloshuk C."/>
        </authorList>
    </citation>
    <scope>NUCLEOTIDE SEQUENCE</scope>
    <source>
        <strain evidence="2">4287</strain>
    </source>
</reference>
<accession>A0A0J9UA04</accession>
<dbReference type="VEuPathDB" id="FungiDB:FOXG_18103"/>
<feature type="compositionally biased region" description="Basic and acidic residues" evidence="1">
    <location>
        <begin position="1"/>
        <end position="12"/>
    </location>
</feature>
<evidence type="ECO:0000313" key="2">
    <source>
        <dbReference type="EMBL" id="KNA96103.1"/>
    </source>
</evidence>
<sequence length="67" mass="7431">MPPQLGHEHSEKINPQARTKSPQIHVSFKPSDGNQVLSVSGVKQAPRCEPSPVKIKIKYQASPQMRT</sequence>
<evidence type="ECO:0000313" key="3">
    <source>
        <dbReference type="Proteomes" id="UP000009097"/>
    </source>
</evidence>
<evidence type="ECO:0000256" key="1">
    <source>
        <dbReference type="SAM" id="MobiDB-lite"/>
    </source>
</evidence>
<gene>
    <name evidence="2" type="ORF">FOXG_18103</name>
</gene>
<proteinExistence type="predicted"/>
<dbReference type="RefSeq" id="XP_018234149.1">
    <property type="nucleotide sequence ID" value="XM_018398153.1"/>
</dbReference>
<feature type="region of interest" description="Disordered" evidence="1">
    <location>
        <begin position="1"/>
        <end position="22"/>
    </location>
</feature>
<dbReference type="EMBL" id="DS231697">
    <property type="protein sequence ID" value="KNA96103.1"/>
    <property type="molecule type" value="Genomic_DNA"/>
</dbReference>
<dbReference type="GeneID" id="28958809"/>
<protein>
    <submittedName>
        <fullName evidence="2">Uncharacterized protein</fullName>
    </submittedName>
</protein>
<dbReference type="Proteomes" id="UP000009097">
    <property type="component" value="Unassembled WGS sequence"/>
</dbReference>
<dbReference type="AlphaFoldDB" id="A0A0J9UA04"/>
<organism evidence="2 3">
    <name type="scientific">Fusarium oxysporum f. sp. lycopersici (strain 4287 / CBS 123668 / FGSC 9935 / NRRL 34936)</name>
    <name type="common">Fusarium vascular wilt of tomato</name>
    <dbReference type="NCBI Taxonomy" id="426428"/>
    <lineage>
        <taxon>Eukaryota</taxon>
        <taxon>Fungi</taxon>
        <taxon>Dikarya</taxon>
        <taxon>Ascomycota</taxon>
        <taxon>Pezizomycotina</taxon>
        <taxon>Sordariomycetes</taxon>
        <taxon>Hypocreomycetidae</taxon>
        <taxon>Hypocreales</taxon>
        <taxon>Nectriaceae</taxon>
        <taxon>Fusarium</taxon>
        <taxon>Fusarium oxysporum species complex</taxon>
    </lineage>
</organism>